<evidence type="ECO:0000313" key="3">
    <source>
        <dbReference type="Proteomes" id="UP000800096"/>
    </source>
</evidence>
<proteinExistence type="predicted"/>
<keyword evidence="1" id="KW-0812">Transmembrane</keyword>
<evidence type="ECO:0000313" key="2">
    <source>
        <dbReference type="EMBL" id="KAF1911009.1"/>
    </source>
</evidence>
<dbReference type="EMBL" id="ML979147">
    <property type="protein sequence ID" value="KAF1911009.1"/>
    <property type="molecule type" value="Genomic_DNA"/>
</dbReference>
<feature type="transmembrane region" description="Helical" evidence="1">
    <location>
        <begin position="22"/>
        <end position="41"/>
    </location>
</feature>
<organism evidence="2 3">
    <name type="scientific">Ampelomyces quisqualis</name>
    <name type="common">Powdery mildew agent</name>
    <dbReference type="NCBI Taxonomy" id="50730"/>
    <lineage>
        <taxon>Eukaryota</taxon>
        <taxon>Fungi</taxon>
        <taxon>Dikarya</taxon>
        <taxon>Ascomycota</taxon>
        <taxon>Pezizomycotina</taxon>
        <taxon>Dothideomycetes</taxon>
        <taxon>Pleosporomycetidae</taxon>
        <taxon>Pleosporales</taxon>
        <taxon>Pleosporineae</taxon>
        <taxon>Phaeosphaeriaceae</taxon>
        <taxon>Ampelomyces</taxon>
    </lineage>
</organism>
<dbReference type="AlphaFoldDB" id="A0A6A5Q632"/>
<protein>
    <submittedName>
        <fullName evidence="2">Uncharacterized protein</fullName>
    </submittedName>
</protein>
<keyword evidence="3" id="KW-1185">Reference proteome</keyword>
<gene>
    <name evidence="2" type="ORF">BDU57DRAFT_525069</name>
</gene>
<sequence>MIPELETVRKPWIEGGLCSQRVRLLLLGLYIFVGALLLLALRDHDTPYILPNGCDTLDAFPKLKRLYLLRTRASSETPRHKLLDTVLNCRKPTSRFANDKREEESRSFVV</sequence>
<dbReference type="Proteomes" id="UP000800096">
    <property type="component" value="Unassembled WGS sequence"/>
</dbReference>
<name>A0A6A5Q632_AMPQU</name>
<evidence type="ECO:0000256" key="1">
    <source>
        <dbReference type="SAM" id="Phobius"/>
    </source>
</evidence>
<reference evidence="2" key="1">
    <citation type="journal article" date="2020" name="Stud. Mycol.">
        <title>101 Dothideomycetes genomes: a test case for predicting lifestyles and emergence of pathogens.</title>
        <authorList>
            <person name="Haridas S."/>
            <person name="Albert R."/>
            <person name="Binder M."/>
            <person name="Bloem J."/>
            <person name="Labutti K."/>
            <person name="Salamov A."/>
            <person name="Andreopoulos B."/>
            <person name="Baker S."/>
            <person name="Barry K."/>
            <person name="Bills G."/>
            <person name="Bluhm B."/>
            <person name="Cannon C."/>
            <person name="Castanera R."/>
            <person name="Culley D."/>
            <person name="Daum C."/>
            <person name="Ezra D."/>
            <person name="Gonzalez J."/>
            <person name="Henrissat B."/>
            <person name="Kuo A."/>
            <person name="Liang C."/>
            <person name="Lipzen A."/>
            <person name="Lutzoni F."/>
            <person name="Magnuson J."/>
            <person name="Mondo S."/>
            <person name="Nolan M."/>
            <person name="Ohm R."/>
            <person name="Pangilinan J."/>
            <person name="Park H.-J."/>
            <person name="Ramirez L."/>
            <person name="Alfaro M."/>
            <person name="Sun H."/>
            <person name="Tritt A."/>
            <person name="Yoshinaga Y."/>
            <person name="Zwiers L.-H."/>
            <person name="Turgeon B."/>
            <person name="Goodwin S."/>
            <person name="Spatafora J."/>
            <person name="Crous P."/>
            <person name="Grigoriev I."/>
        </authorList>
    </citation>
    <scope>NUCLEOTIDE SEQUENCE</scope>
    <source>
        <strain evidence="2">HMLAC05119</strain>
    </source>
</reference>
<keyword evidence="1" id="KW-1133">Transmembrane helix</keyword>
<accession>A0A6A5Q632</accession>
<keyword evidence="1" id="KW-0472">Membrane</keyword>